<dbReference type="AlphaFoldDB" id="A0AAD6V6I6"/>
<proteinExistence type="inferred from homology"/>
<name>A0AAD6V6I6_9AGAR</name>
<dbReference type="GO" id="GO:0004499">
    <property type="term" value="F:N,N-dimethylaniline monooxygenase activity"/>
    <property type="evidence" value="ECO:0007669"/>
    <property type="project" value="InterPro"/>
</dbReference>
<dbReference type="GO" id="GO:0050660">
    <property type="term" value="F:flavin adenine dinucleotide binding"/>
    <property type="evidence" value="ECO:0007669"/>
    <property type="project" value="InterPro"/>
</dbReference>
<dbReference type="GO" id="GO:0050661">
    <property type="term" value="F:NADP binding"/>
    <property type="evidence" value="ECO:0007669"/>
    <property type="project" value="InterPro"/>
</dbReference>
<dbReference type="InterPro" id="IPR051209">
    <property type="entry name" value="FAD-bind_Monooxygenase_sf"/>
</dbReference>
<dbReference type="Pfam" id="PF00743">
    <property type="entry name" value="FMO-like"/>
    <property type="match status" value="1"/>
</dbReference>
<gene>
    <name evidence="5" type="ORF">GGX14DRAFT_646752</name>
</gene>
<dbReference type="InterPro" id="IPR036188">
    <property type="entry name" value="FAD/NAD-bd_sf"/>
</dbReference>
<evidence type="ECO:0008006" key="7">
    <source>
        <dbReference type="Google" id="ProtNLM"/>
    </source>
</evidence>
<dbReference type="Gene3D" id="3.50.50.60">
    <property type="entry name" value="FAD/NAD(P)-binding domain"/>
    <property type="match status" value="2"/>
</dbReference>
<sequence>MRVVVVGAGFSGMSTLVAAPRFLQHVKNVRLTVYEACAGIGGTWFSNKYPSSVTRTILTHCLCIQYQLTFHEKTDWSNFYATGSDIKTYLESVVDKYNLRPFIKLEHRLTSAIYAEDTGKWNLTIQRPSGSGVVERFEDSADVLFTGMGGLSRWKWPDIDGLDTFGGKLIHSANWDTGEGDRGSPWEETVKSWTNKRVGVIGVGSSAIQIVPALQTRVNYVRGKTWICAPFLGERAQKLGMGSTEANCMMFFFASLPSNHQYTDKFTDEDKQAYSDAAFYKAFRRDLESELNSVHVVTLKGHPVQEGGRAAFKAEMLQRLATRPAIADHLIPDFPVACRRLTPGPGYLEALCQDNVDFITTPIKRVMPNGIETVDGNIQELDVIVCATGFDTSYQLGFPVVGRGGIQLSDKYSPHPKVYMSVAVDGFPNWFQSLGPNSAVGSGSLLIVLEKQVEYAVQATLKLQREHLKSMDVKTEAVEDWDAYIEHHFAKTVFSEKCRSWYKQGKEDGRVVALWPGSCLHAVRALEHPRWEDYTCEPIDGHKNRFFWAGNGMTVAEETPGADRAWYLDQVDFPPVPLH</sequence>
<dbReference type="Proteomes" id="UP001219525">
    <property type="component" value="Unassembled WGS sequence"/>
</dbReference>
<comment type="caution">
    <text evidence="5">The sequence shown here is derived from an EMBL/GenBank/DDBJ whole genome shotgun (WGS) entry which is preliminary data.</text>
</comment>
<keyword evidence="3" id="KW-0274">FAD</keyword>
<organism evidence="5 6">
    <name type="scientific">Mycena pura</name>
    <dbReference type="NCBI Taxonomy" id="153505"/>
    <lineage>
        <taxon>Eukaryota</taxon>
        <taxon>Fungi</taxon>
        <taxon>Dikarya</taxon>
        <taxon>Basidiomycota</taxon>
        <taxon>Agaricomycotina</taxon>
        <taxon>Agaricomycetes</taxon>
        <taxon>Agaricomycetidae</taxon>
        <taxon>Agaricales</taxon>
        <taxon>Marasmiineae</taxon>
        <taxon>Mycenaceae</taxon>
        <taxon>Mycena</taxon>
    </lineage>
</organism>
<evidence type="ECO:0000256" key="4">
    <source>
        <dbReference type="ARBA" id="ARBA00023002"/>
    </source>
</evidence>
<dbReference type="PANTHER" id="PTHR42877:SF7">
    <property type="entry name" value="FLAVIN-BINDING MONOOXYGENASE-RELATED"/>
    <property type="match status" value="1"/>
</dbReference>
<comment type="similarity">
    <text evidence="1">Belongs to the FAD-binding monooxygenase family.</text>
</comment>
<dbReference type="InterPro" id="IPR020946">
    <property type="entry name" value="Flavin_mOase-like"/>
</dbReference>
<evidence type="ECO:0000256" key="1">
    <source>
        <dbReference type="ARBA" id="ARBA00010139"/>
    </source>
</evidence>
<accession>A0AAD6V6I6</accession>
<keyword evidence="6" id="KW-1185">Reference proteome</keyword>
<dbReference type="PANTHER" id="PTHR42877">
    <property type="entry name" value="L-ORNITHINE N(5)-MONOOXYGENASE-RELATED"/>
    <property type="match status" value="1"/>
</dbReference>
<dbReference type="SUPFAM" id="SSF51905">
    <property type="entry name" value="FAD/NAD(P)-binding domain"/>
    <property type="match status" value="3"/>
</dbReference>
<evidence type="ECO:0000256" key="2">
    <source>
        <dbReference type="ARBA" id="ARBA00022630"/>
    </source>
</evidence>
<reference evidence="5" key="1">
    <citation type="submission" date="2023-03" db="EMBL/GenBank/DDBJ databases">
        <title>Massive genome expansion in bonnet fungi (Mycena s.s.) driven by repeated elements and novel gene families across ecological guilds.</title>
        <authorList>
            <consortium name="Lawrence Berkeley National Laboratory"/>
            <person name="Harder C.B."/>
            <person name="Miyauchi S."/>
            <person name="Viragh M."/>
            <person name="Kuo A."/>
            <person name="Thoen E."/>
            <person name="Andreopoulos B."/>
            <person name="Lu D."/>
            <person name="Skrede I."/>
            <person name="Drula E."/>
            <person name="Henrissat B."/>
            <person name="Morin E."/>
            <person name="Kohler A."/>
            <person name="Barry K."/>
            <person name="LaButti K."/>
            <person name="Morin E."/>
            <person name="Salamov A."/>
            <person name="Lipzen A."/>
            <person name="Mereny Z."/>
            <person name="Hegedus B."/>
            <person name="Baldrian P."/>
            <person name="Stursova M."/>
            <person name="Weitz H."/>
            <person name="Taylor A."/>
            <person name="Grigoriev I.V."/>
            <person name="Nagy L.G."/>
            <person name="Martin F."/>
            <person name="Kauserud H."/>
        </authorList>
    </citation>
    <scope>NUCLEOTIDE SEQUENCE</scope>
    <source>
        <strain evidence="5">9144</strain>
    </source>
</reference>
<protein>
    <recommendedName>
        <fullName evidence="7">FAD/NAD(P)-binding domain-containing protein</fullName>
    </recommendedName>
</protein>
<dbReference type="EMBL" id="JARJCW010000047">
    <property type="protein sequence ID" value="KAJ7204357.1"/>
    <property type="molecule type" value="Genomic_DNA"/>
</dbReference>
<evidence type="ECO:0000313" key="5">
    <source>
        <dbReference type="EMBL" id="KAJ7204357.1"/>
    </source>
</evidence>
<evidence type="ECO:0000313" key="6">
    <source>
        <dbReference type="Proteomes" id="UP001219525"/>
    </source>
</evidence>
<keyword evidence="4" id="KW-0560">Oxidoreductase</keyword>
<evidence type="ECO:0000256" key="3">
    <source>
        <dbReference type="ARBA" id="ARBA00022827"/>
    </source>
</evidence>
<keyword evidence="2" id="KW-0285">Flavoprotein</keyword>